<reference evidence="1 2" key="1">
    <citation type="submission" date="2021-03" db="EMBL/GenBank/DDBJ databases">
        <title>Genomic Encyclopedia of Type Strains, Phase IV (KMG-IV): sequencing the most valuable type-strain genomes for metagenomic binning, comparative biology and taxonomic classification.</title>
        <authorList>
            <person name="Goeker M."/>
        </authorList>
    </citation>
    <scope>NUCLEOTIDE SEQUENCE [LARGE SCALE GENOMIC DNA]</scope>
    <source>
        <strain evidence="1 2">DSM 28650</strain>
    </source>
</reference>
<dbReference type="EMBL" id="JAGGLL010000052">
    <property type="protein sequence ID" value="MBP2024165.1"/>
    <property type="molecule type" value="Genomic_DNA"/>
</dbReference>
<protein>
    <submittedName>
        <fullName evidence="1">Uncharacterized protein</fullName>
    </submittedName>
</protein>
<gene>
    <name evidence="1" type="ORF">J2Z44_004020</name>
</gene>
<proteinExistence type="predicted"/>
<accession>A0ABS4K9Y3</accession>
<comment type="caution">
    <text evidence="1">The sequence shown here is derived from an EMBL/GenBank/DDBJ whole genome shotgun (WGS) entry which is preliminary data.</text>
</comment>
<name>A0ABS4K9Y3_9CLOT</name>
<keyword evidence="2" id="KW-1185">Reference proteome</keyword>
<dbReference type="Proteomes" id="UP001519308">
    <property type="component" value="Unassembled WGS sequence"/>
</dbReference>
<organism evidence="1 2">
    <name type="scientific">Clostridium punense</name>
    <dbReference type="NCBI Taxonomy" id="1054297"/>
    <lineage>
        <taxon>Bacteria</taxon>
        <taxon>Bacillati</taxon>
        <taxon>Bacillota</taxon>
        <taxon>Clostridia</taxon>
        <taxon>Eubacteriales</taxon>
        <taxon>Clostridiaceae</taxon>
        <taxon>Clostridium</taxon>
    </lineage>
</organism>
<sequence length="204" mass="23793">MKLIIEQKKFKFNYQYKIFDDNELVYIGKANRTVIPQPRKIGLYDLNNNELGILKEENIIKFIIAYIPILGWLNFSTCPYNLYVNGVNQGFLSKVAQIKNTHPSIIGEIKGHNLSIYEHTGEQYTIFKDNLQQGLIKREHWKQGDGDRYIILYNREFGTELAALTGILVDIIWGTTDTSIKSLSYEYTWVLGEEKLNNHWEPKD</sequence>
<evidence type="ECO:0000313" key="1">
    <source>
        <dbReference type="EMBL" id="MBP2024165.1"/>
    </source>
</evidence>
<dbReference type="RefSeq" id="WP_021281539.1">
    <property type="nucleotide sequence ID" value="NZ_JAGGLL010000052.1"/>
</dbReference>
<evidence type="ECO:0000313" key="2">
    <source>
        <dbReference type="Proteomes" id="UP001519308"/>
    </source>
</evidence>